<keyword evidence="2" id="KW-1185">Reference proteome</keyword>
<reference evidence="1" key="2">
    <citation type="journal article" date="2022" name="New Phytol.">
        <title>Evolutionary transition to the ectomycorrhizal habit in the genomes of a hyperdiverse lineage of mushroom-forming fungi.</title>
        <authorList>
            <person name="Looney B."/>
            <person name="Miyauchi S."/>
            <person name="Morin E."/>
            <person name="Drula E."/>
            <person name="Courty P.E."/>
            <person name="Kohler A."/>
            <person name="Kuo A."/>
            <person name="LaButti K."/>
            <person name="Pangilinan J."/>
            <person name="Lipzen A."/>
            <person name="Riley R."/>
            <person name="Andreopoulos W."/>
            <person name="He G."/>
            <person name="Johnson J."/>
            <person name="Nolan M."/>
            <person name="Tritt A."/>
            <person name="Barry K.W."/>
            <person name="Grigoriev I.V."/>
            <person name="Nagy L.G."/>
            <person name="Hibbett D."/>
            <person name="Henrissat B."/>
            <person name="Matheny P.B."/>
            <person name="Labbe J."/>
            <person name="Martin F.M."/>
        </authorList>
    </citation>
    <scope>NUCLEOTIDE SEQUENCE</scope>
    <source>
        <strain evidence="1">EC-137</strain>
    </source>
</reference>
<dbReference type="EMBL" id="MU273509">
    <property type="protein sequence ID" value="KAI0033915.1"/>
    <property type="molecule type" value="Genomic_DNA"/>
</dbReference>
<evidence type="ECO:0000313" key="2">
    <source>
        <dbReference type="Proteomes" id="UP000814128"/>
    </source>
</evidence>
<reference evidence="1" key="1">
    <citation type="submission" date="2021-02" db="EMBL/GenBank/DDBJ databases">
        <authorList>
            <consortium name="DOE Joint Genome Institute"/>
            <person name="Ahrendt S."/>
            <person name="Looney B.P."/>
            <person name="Miyauchi S."/>
            <person name="Morin E."/>
            <person name="Drula E."/>
            <person name="Courty P.E."/>
            <person name="Chicoki N."/>
            <person name="Fauchery L."/>
            <person name="Kohler A."/>
            <person name="Kuo A."/>
            <person name="Labutti K."/>
            <person name="Pangilinan J."/>
            <person name="Lipzen A."/>
            <person name="Riley R."/>
            <person name="Andreopoulos W."/>
            <person name="He G."/>
            <person name="Johnson J."/>
            <person name="Barry K.W."/>
            <person name="Grigoriev I.V."/>
            <person name="Nagy L."/>
            <person name="Hibbett D."/>
            <person name="Henrissat B."/>
            <person name="Matheny P.B."/>
            <person name="Labbe J."/>
            <person name="Martin F."/>
        </authorList>
    </citation>
    <scope>NUCLEOTIDE SEQUENCE</scope>
    <source>
        <strain evidence="1">EC-137</strain>
    </source>
</reference>
<gene>
    <name evidence="1" type="ORF">K488DRAFT_46620</name>
</gene>
<protein>
    <submittedName>
        <fullName evidence="1">Uncharacterized protein</fullName>
    </submittedName>
</protein>
<evidence type="ECO:0000313" key="1">
    <source>
        <dbReference type="EMBL" id="KAI0033915.1"/>
    </source>
</evidence>
<name>A0ACB8QQS9_9AGAM</name>
<accession>A0ACB8QQS9</accession>
<proteinExistence type="predicted"/>
<sequence>MLVPAGGAEKTLRHDKIRCDDTRPCVGCRRRGLGADACIDGCEPCRRARLRCDGGAPCARCMARGYACVGEPPAGVGVSVEARKFPGALRPIAPVATEHPPRKAKLPCKACRKDNQKCEDHRPCGRCVLRGTACERVGRGPKMISVRCESCRATNKRCEDARPCQFCIARGCACIDPPRKGRGQGTRVKAACINCRNEKIRCDGSRWAMKLPLRDERQS</sequence>
<comment type="caution">
    <text evidence="1">The sequence shown here is derived from an EMBL/GenBank/DDBJ whole genome shotgun (WGS) entry which is preliminary data.</text>
</comment>
<organism evidence="1 2">
    <name type="scientific">Vararia minispora EC-137</name>
    <dbReference type="NCBI Taxonomy" id="1314806"/>
    <lineage>
        <taxon>Eukaryota</taxon>
        <taxon>Fungi</taxon>
        <taxon>Dikarya</taxon>
        <taxon>Basidiomycota</taxon>
        <taxon>Agaricomycotina</taxon>
        <taxon>Agaricomycetes</taxon>
        <taxon>Russulales</taxon>
        <taxon>Lachnocladiaceae</taxon>
        <taxon>Vararia</taxon>
    </lineage>
</organism>
<dbReference type="Proteomes" id="UP000814128">
    <property type="component" value="Unassembled WGS sequence"/>
</dbReference>